<dbReference type="PANTHER" id="PTHR14689:SF0">
    <property type="entry name" value="COILED-COIL DOMAIN-CONTAINING PROTEIN 82"/>
    <property type="match status" value="1"/>
</dbReference>
<accession>A0AAD1R7J3</accession>
<evidence type="ECO:0000259" key="3">
    <source>
        <dbReference type="Pfam" id="PF13926"/>
    </source>
</evidence>
<organism evidence="4 5">
    <name type="scientific">Pelobates cultripes</name>
    <name type="common">Western spadefoot toad</name>
    <dbReference type="NCBI Taxonomy" id="61616"/>
    <lineage>
        <taxon>Eukaryota</taxon>
        <taxon>Metazoa</taxon>
        <taxon>Chordata</taxon>
        <taxon>Craniata</taxon>
        <taxon>Vertebrata</taxon>
        <taxon>Euteleostomi</taxon>
        <taxon>Amphibia</taxon>
        <taxon>Batrachia</taxon>
        <taxon>Anura</taxon>
        <taxon>Pelobatoidea</taxon>
        <taxon>Pelobatidae</taxon>
        <taxon>Pelobates</taxon>
    </lineage>
</organism>
<dbReference type="AlphaFoldDB" id="A0AAD1R7J3"/>
<keyword evidence="5" id="KW-1185">Reference proteome</keyword>
<feature type="compositionally biased region" description="Basic and acidic residues" evidence="1">
    <location>
        <begin position="94"/>
        <end position="116"/>
    </location>
</feature>
<name>A0AAD1R7J3_PELCU</name>
<sequence length="494" mass="57207">MFSPGTETFCCMEPLPCLLNANMADSSKTYETRQKTIRDKPAIKSNIDWSRTKKHSISLLIDSDESNTDDEVNENEDIDGSGGSSDSSQEMDEMEQKKDAASDKENEEKQQQKEVASEEEDTVVTSKRKRKHSVMNSSDSSSDSDDAIGKVVARRRFVIDEDDAKCETRKGTCLNIDEDSREIEEACEDEASERKIKRRKNLENLERLAQKRRSRSGSHSYNDVKEDDQDTVSSISNQQSDNDEINEDNDSIDDFIVKDDEDLQVHIAETGHRDLFSKFHINMPRDLCSHLKRIINALLINAIDTTFLRSLYDRKRSKRYAKEMLDSLDHVDKRIISPRLVNLTTRSRWSNRYKERVECYPQLRVCSAMAKDQPCQACEMHRFCKYNVTLSGVSYNNETLEKDEFLPNDKQVLKVGNVCARRTEVYHQLKHFKYHLYQRCIAAIEEIHTEDKSTKELVEMCLSKLEEEGFIQENVNLLNDYLDSADFFQDEKID</sequence>
<evidence type="ECO:0000259" key="2">
    <source>
        <dbReference type="Pfam" id="PF13846"/>
    </source>
</evidence>
<dbReference type="Proteomes" id="UP001295444">
    <property type="component" value="Chromosome 01"/>
</dbReference>
<dbReference type="Pfam" id="PF13846">
    <property type="entry name" value="DUF4196"/>
    <property type="match status" value="1"/>
</dbReference>
<dbReference type="Pfam" id="PF13926">
    <property type="entry name" value="DUF4211"/>
    <property type="match status" value="1"/>
</dbReference>
<dbReference type="PANTHER" id="PTHR14689">
    <property type="entry name" value="PHORBOL-ESTER_DAG-TYPE DOMAIN-CONTAINING PROTEIN"/>
    <property type="match status" value="1"/>
</dbReference>
<feature type="region of interest" description="Disordered" evidence="1">
    <location>
        <begin position="54"/>
        <end position="147"/>
    </location>
</feature>
<feature type="domain" description="Coiled-coil" evidence="2">
    <location>
        <begin position="86"/>
        <end position="166"/>
    </location>
</feature>
<feature type="compositionally biased region" description="Acidic residues" evidence="1">
    <location>
        <begin position="62"/>
        <end position="79"/>
    </location>
</feature>
<evidence type="ECO:0000313" key="5">
    <source>
        <dbReference type="Proteomes" id="UP001295444"/>
    </source>
</evidence>
<reference evidence="4" key="1">
    <citation type="submission" date="2022-03" db="EMBL/GenBank/DDBJ databases">
        <authorList>
            <person name="Alioto T."/>
            <person name="Alioto T."/>
            <person name="Gomez Garrido J."/>
        </authorList>
    </citation>
    <scope>NUCLEOTIDE SEQUENCE</scope>
</reference>
<protein>
    <recommendedName>
        <fullName evidence="6">DUF4211 domain-containing protein</fullName>
    </recommendedName>
</protein>
<evidence type="ECO:0000256" key="1">
    <source>
        <dbReference type="SAM" id="MobiDB-lite"/>
    </source>
</evidence>
<dbReference type="GO" id="GO:0005634">
    <property type="term" value="C:nucleus"/>
    <property type="evidence" value="ECO:0007669"/>
    <property type="project" value="TreeGrafter"/>
</dbReference>
<dbReference type="InterPro" id="IPR025451">
    <property type="entry name" value="DUF4211"/>
</dbReference>
<evidence type="ECO:0000313" key="4">
    <source>
        <dbReference type="EMBL" id="CAH2225427.1"/>
    </source>
</evidence>
<feature type="domain" description="DUF4211" evidence="3">
    <location>
        <begin position="254"/>
        <end position="400"/>
    </location>
</feature>
<dbReference type="InterPro" id="IPR025244">
    <property type="entry name" value="CCDC82"/>
</dbReference>
<proteinExistence type="predicted"/>
<gene>
    <name evidence="4" type="ORF">PECUL_23A039614</name>
</gene>
<dbReference type="EMBL" id="OW240912">
    <property type="protein sequence ID" value="CAH2225427.1"/>
    <property type="molecule type" value="Genomic_DNA"/>
</dbReference>
<feature type="region of interest" description="Disordered" evidence="1">
    <location>
        <begin position="207"/>
        <end position="249"/>
    </location>
</feature>
<evidence type="ECO:0008006" key="6">
    <source>
        <dbReference type="Google" id="ProtNLM"/>
    </source>
</evidence>